<dbReference type="InterPro" id="IPR003594">
    <property type="entry name" value="HATPase_dom"/>
</dbReference>
<dbReference type="Gene3D" id="3.30.450.40">
    <property type="match status" value="1"/>
</dbReference>
<keyword evidence="4" id="KW-1003">Cell membrane</keyword>
<evidence type="ECO:0000256" key="14">
    <source>
        <dbReference type="SAM" id="Phobius"/>
    </source>
</evidence>
<dbReference type="GeneID" id="301141485"/>
<dbReference type="InterPro" id="IPR004358">
    <property type="entry name" value="Sig_transdc_His_kin-like_C"/>
</dbReference>
<dbReference type="Gene3D" id="3.30.565.10">
    <property type="entry name" value="Histidine kinase-like ATPase, C-terminal domain"/>
    <property type="match status" value="1"/>
</dbReference>
<dbReference type="Gene3D" id="1.10.287.130">
    <property type="match status" value="1"/>
</dbReference>
<keyword evidence="7" id="KW-0547">Nucleotide-binding</keyword>
<dbReference type="InterPro" id="IPR003660">
    <property type="entry name" value="HAMP_dom"/>
</dbReference>
<evidence type="ECO:0000259" key="15">
    <source>
        <dbReference type="PROSITE" id="PS50109"/>
    </source>
</evidence>
<dbReference type="InterPro" id="IPR000014">
    <property type="entry name" value="PAS"/>
</dbReference>
<dbReference type="CDD" id="cd06225">
    <property type="entry name" value="HAMP"/>
    <property type="match status" value="1"/>
</dbReference>
<evidence type="ECO:0000256" key="8">
    <source>
        <dbReference type="ARBA" id="ARBA00022777"/>
    </source>
</evidence>
<keyword evidence="14" id="KW-1133">Transmembrane helix</keyword>
<dbReference type="InterPro" id="IPR035965">
    <property type="entry name" value="PAS-like_dom_sf"/>
</dbReference>
<dbReference type="Pfam" id="PF02518">
    <property type="entry name" value="HATPase_c"/>
    <property type="match status" value="1"/>
</dbReference>
<evidence type="ECO:0000256" key="7">
    <source>
        <dbReference type="ARBA" id="ARBA00022741"/>
    </source>
</evidence>
<evidence type="ECO:0000256" key="5">
    <source>
        <dbReference type="ARBA" id="ARBA00022553"/>
    </source>
</evidence>
<dbReference type="InterPro" id="IPR005467">
    <property type="entry name" value="His_kinase_dom"/>
</dbReference>
<evidence type="ECO:0000256" key="1">
    <source>
        <dbReference type="ARBA" id="ARBA00000085"/>
    </source>
</evidence>
<evidence type="ECO:0000256" key="6">
    <source>
        <dbReference type="ARBA" id="ARBA00022679"/>
    </source>
</evidence>
<dbReference type="InterPro" id="IPR036890">
    <property type="entry name" value="HATPase_C_sf"/>
</dbReference>
<feature type="coiled-coil region" evidence="13">
    <location>
        <begin position="159"/>
        <end position="186"/>
    </location>
</feature>
<dbReference type="SUPFAM" id="SSF47384">
    <property type="entry name" value="Homodimeric domain of signal transducing histidine kinase"/>
    <property type="match status" value="1"/>
</dbReference>
<evidence type="ECO:0000313" key="19">
    <source>
        <dbReference type="Proteomes" id="UP001342826"/>
    </source>
</evidence>
<dbReference type="RefSeq" id="WP_235843016.1">
    <property type="nucleotide sequence ID" value="NZ_JARTFQ010000004.1"/>
</dbReference>
<evidence type="ECO:0000256" key="9">
    <source>
        <dbReference type="ARBA" id="ARBA00022840"/>
    </source>
</evidence>
<dbReference type="Pfam" id="PF00672">
    <property type="entry name" value="HAMP"/>
    <property type="match status" value="1"/>
</dbReference>
<keyword evidence="11 14" id="KW-0472">Membrane</keyword>
<evidence type="ECO:0000256" key="4">
    <source>
        <dbReference type="ARBA" id="ARBA00022475"/>
    </source>
</evidence>
<dbReference type="InterPro" id="IPR003661">
    <property type="entry name" value="HisK_dim/P_dom"/>
</dbReference>
<dbReference type="InterPro" id="IPR001789">
    <property type="entry name" value="Sig_transdc_resp-reg_receiver"/>
</dbReference>
<dbReference type="CDD" id="cd00075">
    <property type="entry name" value="HATPase"/>
    <property type="match status" value="1"/>
</dbReference>
<feature type="modified residue" description="4-aspartylphosphate" evidence="12">
    <location>
        <position position="878"/>
    </location>
</feature>
<dbReference type="CDD" id="cd17574">
    <property type="entry name" value="REC_OmpR"/>
    <property type="match status" value="1"/>
</dbReference>
<dbReference type="NCBIfam" id="TIGR00229">
    <property type="entry name" value="sensory_box"/>
    <property type="match status" value="1"/>
</dbReference>
<evidence type="ECO:0000259" key="16">
    <source>
        <dbReference type="PROSITE" id="PS50110"/>
    </source>
</evidence>
<dbReference type="SUPFAM" id="SSF55785">
    <property type="entry name" value="PYP-like sensor domain (PAS domain)"/>
    <property type="match status" value="1"/>
</dbReference>
<dbReference type="PROSITE" id="PS50109">
    <property type="entry name" value="HIS_KIN"/>
    <property type="match status" value="1"/>
</dbReference>
<dbReference type="PRINTS" id="PR00344">
    <property type="entry name" value="BCTRLSENSOR"/>
</dbReference>
<keyword evidence="19" id="KW-1185">Reference proteome</keyword>
<evidence type="ECO:0000313" key="18">
    <source>
        <dbReference type="EMBL" id="MED4403053.1"/>
    </source>
</evidence>
<feature type="coiled-coil region" evidence="13">
    <location>
        <begin position="260"/>
        <end position="297"/>
    </location>
</feature>
<proteinExistence type="predicted"/>
<sequence length="964" mass="109570">MKINKYMKESFARQFGMMTVFIIISFCVLTIGMMMYQNKVISTFEKQGNILENKEKMASDLYDGFNNAFSEARAHFAFGSSKDKTHVRNALSEKGEIKRGITKLKKAAETTDDTLFINEAEVFYSYYFDERLPKSLELFDKGNKQEVINISNNGGTAKINQFQSSLKQYKEDLEQKLDENHEQFSNRLFIGQIIFLGIFFLLIAIVFLSVRMMLRKIGGPLAKLTQAAGQIADGESIIFIDETNREDELGLLSTAFGKMSKSIQEKEQDLNAQNEELIAQQDELQAQQIELQAALNMMKSRELELERRNELVNGISNSLVKQEVLSSIVKTMCRLIEADKGLIVSLDRDKEYASIGISRAGVKQIIDHLHDGAIERLIETKESYIVRRESTAVEKGYHDTVSYTFDLYIPVISSSNNVEAVMIFTRYDKNFKNEEIMQFETLAKQVAISLEKIKLYELSEEDRILTQDILNTINEGIQLVDVDGSILQVNKKMCDLLDGKHMNLTSQPFDKWIVHLADTVEDKNQLIQFFNNVIFEGNEEDIEYTYHQTGINKRVIKVYVKPLYRGDIKTGIVIVHRDITWEYEVDKMKSEFVSTVSHELRTPLASVLGFTELMLNRELKPERQKKYLTTIYQEAKRLTSLINDFLDVQRMEAEKQAYDKKYEDIIPLIRNVIDIQQVQTSKHQINLISNTENTMILGDKHKITQVINNLLSNAMKYSPDGGDIGITVYEEGPVLKVDIRDEGLGIPADAIDKLFTKFYRVDNSDRRQIGGTGLGLVIVKEIMQAHDGEVTLTSELKKGSTFTISFPLVIGLAAKQNERLISENNGKVNVIIVEDDINLANLLTTELEESNFNVQVFSNGETALNAIKEEKPDAIVLDIMLQETGVTGWDIIKELKEIESLKSIPIFISSALDEKEKGLALGANDYLVKPYQPSKLSKLILQTLLKKDWNGQIMVPAKDENGAD</sequence>
<dbReference type="GO" id="GO:0005524">
    <property type="term" value="F:ATP binding"/>
    <property type="evidence" value="ECO:0007669"/>
    <property type="project" value="UniProtKB-KW"/>
</dbReference>
<dbReference type="SUPFAM" id="SSF55874">
    <property type="entry name" value="ATPase domain of HSP90 chaperone/DNA topoisomerase II/histidine kinase"/>
    <property type="match status" value="1"/>
</dbReference>
<feature type="domain" description="Histidine kinase" evidence="15">
    <location>
        <begin position="595"/>
        <end position="810"/>
    </location>
</feature>
<dbReference type="PROSITE" id="PS50110">
    <property type="entry name" value="RESPONSE_REGULATORY"/>
    <property type="match status" value="1"/>
</dbReference>
<dbReference type="PANTHER" id="PTHR43547">
    <property type="entry name" value="TWO-COMPONENT HISTIDINE KINASE"/>
    <property type="match status" value="1"/>
</dbReference>
<accession>A0ABU6P2B7</accession>
<feature type="transmembrane region" description="Helical" evidence="14">
    <location>
        <begin position="15"/>
        <end position="36"/>
    </location>
</feature>
<comment type="caution">
    <text evidence="18">The sequence shown here is derived from an EMBL/GenBank/DDBJ whole genome shotgun (WGS) entry which is preliminary data.</text>
</comment>
<dbReference type="PROSITE" id="PS50885">
    <property type="entry name" value="HAMP"/>
    <property type="match status" value="1"/>
</dbReference>
<dbReference type="Pfam" id="PF00512">
    <property type="entry name" value="HisKA"/>
    <property type="match status" value="1"/>
</dbReference>
<dbReference type="SMART" id="SM00387">
    <property type="entry name" value="HATPase_c"/>
    <property type="match status" value="1"/>
</dbReference>
<dbReference type="CDD" id="cd00130">
    <property type="entry name" value="PAS"/>
    <property type="match status" value="1"/>
</dbReference>
<dbReference type="SMART" id="SM00448">
    <property type="entry name" value="REC"/>
    <property type="match status" value="1"/>
</dbReference>
<keyword evidence="9 18" id="KW-0067">ATP-binding</keyword>
<dbReference type="Gene3D" id="6.10.340.10">
    <property type="match status" value="1"/>
</dbReference>
<comment type="subcellular location">
    <subcellularLocation>
        <location evidence="2">Cell membrane</location>
        <topology evidence="2">Multi-pass membrane protein</topology>
    </subcellularLocation>
</comment>
<protein>
    <recommendedName>
        <fullName evidence="3">histidine kinase</fullName>
        <ecNumber evidence="3">2.7.13.3</ecNumber>
    </recommendedName>
</protein>
<dbReference type="InterPro" id="IPR011006">
    <property type="entry name" value="CheY-like_superfamily"/>
</dbReference>
<feature type="transmembrane region" description="Helical" evidence="14">
    <location>
        <begin position="193"/>
        <end position="214"/>
    </location>
</feature>
<keyword evidence="14" id="KW-0812">Transmembrane</keyword>
<keyword evidence="5 12" id="KW-0597">Phosphoprotein</keyword>
<comment type="catalytic activity">
    <reaction evidence="1">
        <text>ATP + protein L-histidine = ADP + protein N-phospho-L-histidine.</text>
        <dbReference type="EC" id="2.7.13.3"/>
    </reaction>
</comment>
<dbReference type="EC" id="2.7.13.3" evidence="3"/>
<keyword evidence="10" id="KW-0902">Two-component regulatory system</keyword>
<dbReference type="Gene3D" id="3.40.50.2300">
    <property type="match status" value="1"/>
</dbReference>
<dbReference type="Pfam" id="PF00072">
    <property type="entry name" value="Response_reg"/>
    <property type="match status" value="1"/>
</dbReference>
<dbReference type="SMART" id="SM00388">
    <property type="entry name" value="HisKA"/>
    <property type="match status" value="1"/>
</dbReference>
<evidence type="ECO:0000259" key="17">
    <source>
        <dbReference type="PROSITE" id="PS50885"/>
    </source>
</evidence>
<evidence type="ECO:0000256" key="11">
    <source>
        <dbReference type="ARBA" id="ARBA00023136"/>
    </source>
</evidence>
<dbReference type="Gene3D" id="3.30.450.20">
    <property type="entry name" value="PAS domain"/>
    <property type="match status" value="1"/>
</dbReference>
<gene>
    <name evidence="18" type="ORF">P9271_17235</name>
</gene>
<dbReference type="SUPFAM" id="SSF52172">
    <property type="entry name" value="CheY-like"/>
    <property type="match status" value="1"/>
</dbReference>
<name>A0ABU6P2B7_9BACI</name>
<dbReference type="SUPFAM" id="SSF55781">
    <property type="entry name" value="GAF domain-like"/>
    <property type="match status" value="1"/>
</dbReference>
<feature type="domain" description="Response regulatory" evidence="16">
    <location>
        <begin position="829"/>
        <end position="944"/>
    </location>
</feature>
<dbReference type="PANTHER" id="PTHR43547:SF2">
    <property type="entry name" value="HYBRID SIGNAL TRANSDUCTION HISTIDINE KINASE C"/>
    <property type="match status" value="1"/>
</dbReference>
<dbReference type="SMART" id="SM00304">
    <property type="entry name" value="HAMP"/>
    <property type="match status" value="1"/>
</dbReference>
<evidence type="ECO:0000256" key="10">
    <source>
        <dbReference type="ARBA" id="ARBA00023012"/>
    </source>
</evidence>
<evidence type="ECO:0000256" key="3">
    <source>
        <dbReference type="ARBA" id="ARBA00012438"/>
    </source>
</evidence>
<dbReference type="InterPro" id="IPR036097">
    <property type="entry name" value="HisK_dim/P_sf"/>
</dbReference>
<dbReference type="CDD" id="cd00082">
    <property type="entry name" value="HisKA"/>
    <property type="match status" value="1"/>
</dbReference>
<evidence type="ECO:0000256" key="12">
    <source>
        <dbReference type="PROSITE-ProRule" id="PRU00169"/>
    </source>
</evidence>
<dbReference type="InterPro" id="IPR029016">
    <property type="entry name" value="GAF-like_dom_sf"/>
</dbReference>
<keyword evidence="8" id="KW-0418">Kinase</keyword>
<evidence type="ECO:0000256" key="2">
    <source>
        <dbReference type="ARBA" id="ARBA00004651"/>
    </source>
</evidence>
<keyword evidence="13" id="KW-0175">Coiled coil</keyword>
<organism evidence="18 19">
    <name type="scientific">Metabacillus fastidiosus</name>
    <dbReference type="NCBI Taxonomy" id="1458"/>
    <lineage>
        <taxon>Bacteria</taxon>
        <taxon>Bacillati</taxon>
        <taxon>Bacillota</taxon>
        <taxon>Bacilli</taxon>
        <taxon>Bacillales</taxon>
        <taxon>Bacillaceae</taxon>
        <taxon>Metabacillus</taxon>
    </lineage>
</organism>
<keyword evidence="6" id="KW-0808">Transferase</keyword>
<evidence type="ECO:0000256" key="13">
    <source>
        <dbReference type="SAM" id="Coils"/>
    </source>
</evidence>
<dbReference type="EMBL" id="JARTFS010000013">
    <property type="protein sequence ID" value="MED4403053.1"/>
    <property type="molecule type" value="Genomic_DNA"/>
</dbReference>
<dbReference type="SUPFAM" id="SSF158472">
    <property type="entry name" value="HAMP domain-like"/>
    <property type="match status" value="1"/>
</dbReference>
<dbReference type="Proteomes" id="UP001342826">
    <property type="component" value="Unassembled WGS sequence"/>
</dbReference>
<reference evidence="18 19" key="1">
    <citation type="submission" date="2023-03" db="EMBL/GenBank/DDBJ databases">
        <title>Bacillus Genome Sequencing.</title>
        <authorList>
            <person name="Dunlap C."/>
        </authorList>
    </citation>
    <scope>NUCLEOTIDE SEQUENCE [LARGE SCALE GENOMIC DNA]</scope>
    <source>
        <strain evidence="18 19">NRS-1717</strain>
    </source>
</reference>
<feature type="domain" description="HAMP" evidence="17">
    <location>
        <begin position="215"/>
        <end position="268"/>
    </location>
</feature>